<feature type="transmembrane region" description="Helical" evidence="10">
    <location>
        <begin position="268"/>
        <end position="291"/>
    </location>
</feature>
<feature type="transmembrane region" description="Helical" evidence="10">
    <location>
        <begin position="99"/>
        <end position="119"/>
    </location>
</feature>
<proteinExistence type="inferred from homology"/>
<dbReference type="PANTHER" id="PTHR24232:SF85">
    <property type="entry name" value="G-PROTEIN COUPLED RECEPTOR 4"/>
    <property type="match status" value="1"/>
</dbReference>
<dbReference type="PRINTS" id="PR00237">
    <property type="entry name" value="GPCRRHODOPSN"/>
</dbReference>
<keyword evidence="8 9" id="KW-0807">Transducer</keyword>
<dbReference type="STRING" id="33528.ENSGAFP00000026322"/>
<dbReference type="EMBL" id="NHOQ01001229">
    <property type="protein sequence ID" value="PWA25791.1"/>
    <property type="molecule type" value="Genomic_DNA"/>
</dbReference>
<evidence type="ECO:0000256" key="8">
    <source>
        <dbReference type="ARBA" id="ARBA00023224"/>
    </source>
</evidence>
<protein>
    <recommendedName>
        <fullName evidence="11">G-protein coupled receptors family 1 profile domain-containing protein</fullName>
    </recommendedName>
</protein>
<evidence type="ECO:0000313" key="12">
    <source>
        <dbReference type="EMBL" id="PWA25791.1"/>
    </source>
</evidence>
<dbReference type="PROSITE" id="PS50262">
    <property type="entry name" value="G_PROTEIN_RECEP_F1_2"/>
    <property type="match status" value="1"/>
</dbReference>
<evidence type="ECO:0000256" key="5">
    <source>
        <dbReference type="ARBA" id="ARBA00023136"/>
    </source>
</evidence>
<keyword evidence="7" id="KW-0325">Glycoprotein</keyword>
<dbReference type="PROSITE" id="PS00237">
    <property type="entry name" value="G_PROTEIN_RECEP_F1_1"/>
    <property type="match status" value="1"/>
</dbReference>
<dbReference type="Pfam" id="PF00001">
    <property type="entry name" value="7tm_1"/>
    <property type="match status" value="1"/>
</dbReference>
<dbReference type="PANTHER" id="PTHR24232">
    <property type="entry name" value="G-PROTEIN COUPLED RECEPTOR"/>
    <property type="match status" value="1"/>
</dbReference>
<sequence>MTNRGQVHWSSSLHLELEEEEDEEQTTWLFEKTMEMQDNITFNNTDDFNITNSSSSQSDINIESVMHLMELTVICTGLPLILVAICAVYCLIQKDHSAPVYVINLFISDLIQLCCLAAWKAGELHDIIGCSYIFALISSVGFMVCISLERYLVIAKPLWYRFRRNIKTSLRVCAVVWTLAFASVLTYSFNVNHQVVEIIFAAIFLIPFPILIFFLVETIKALSAAHSVPAEEKRRIVTLLVMVLLIYTLLFLPNIIWSLVQELRFNQIFHSLACICLYVSPLADVTMYFCIRKSAMDKLLKSCCHCEMLGNQKSSSTAVGNMSASCTDTV</sequence>
<keyword evidence="13" id="KW-1185">Reference proteome</keyword>
<evidence type="ECO:0000256" key="2">
    <source>
        <dbReference type="ARBA" id="ARBA00022692"/>
    </source>
</evidence>
<feature type="transmembrane region" description="Helical" evidence="10">
    <location>
        <begin position="169"/>
        <end position="189"/>
    </location>
</feature>
<dbReference type="Gene3D" id="1.20.1070.10">
    <property type="entry name" value="Rhodopsin 7-helix transmembrane proteins"/>
    <property type="match status" value="1"/>
</dbReference>
<feature type="domain" description="G-protein coupled receptors family 1 profile" evidence="11">
    <location>
        <begin position="134"/>
        <end position="288"/>
    </location>
</feature>
<dbReference type="InterPro" id="IPR000276">
    <property type="entry name" value="GPCR_Rhodpsn"/>
</dbReference>
<evidence type="ECO:0000256" key="4">
    <source>
        <dbReference type="ARBA" id="ARBA00023040"/>
    </source>
</evidence>
<dbReference type="Proteomes" id="UP000250572">
    <property type="component" value="Unassembled WGS sequence"/>
</dbReference>
<dbReference type="AlphaFoldDB" id="A0A315VRG2"/>
<dbReference type="SUPFAM" id="SSF81321">
    <property type="entry name" value="Family A G protein-coupled receptor-like"/>
    <property type="match status" value="1"/>
</dbReference>
<feature type="transmembrane region" description="Helical" evidence="10">
    <location>
        <begin position="131"/>
        <end position="148"/>
    </location>
</feature>
<evidence type="ECO:0000256" key="3">
    <source>
        <dbReference type="ARBA" id="ARBA00022989"/>
    </source>
</evidence>
<comment type="subcellular location">
    <subcellularLocation>
        <location evidence="1">Membrane</location>
        <topology evidence="1">Multi-pass membrane protein</topology>
    </subcellularLocation>
</comment>
<dbReference type="GO" id="GO:0005886">
    <property type="term" value="C:plasma membrane"/>
    <property type="evidence" value="ECO:0007669"/>
    <property type="project" value="TreeGrafter"/>
</dbReference>
<accession>A0A315VRG2</accession>
<evidence type="ECO:0000256" key="9">
    <source>
        <dbReference type="RuleBase" id="RU000688"/>
    </source>
</evidence>
<feature type="transmembrane region" description="Helical" evidence="10">
    <location>
        <begin position="236"/>
        <end position="256"/>
    </location>
</feature>
<evidence type="ECO:0000256" key="1">
    <source>
        <dbReference type="ARBA" id="ARBA00004141"/>
    </source>
</evidence>
<keyword evidence="3 10" id="KW-1133">Transmembrane helix</keyword>
<organism evidence="12 13">
    <name type="scientific">Gambusia affinis</name>
    <name type="common">Western mosquitofish</name>
    <name type="synonym">Heterandria affinis</name>
    <dbReference type="NCBI Taxonomy" id="33528"/>
    <lineage>
        <taxon>Eukaryota</taxon>
        <taxon>Metazoa</taxon>
        <taxon>Chordata</taxon>
        <taxon>Craniata</taxon>
        <taxon>Vertebrata</taxon>
        <taxon>Euteleostomi</taxon>
        <taxon>Actinopterygii</taxon>
        <taxon>Neopterygii</taxon>
        <taxon>Teleostei</taxon>
        <taxon>Neoteleostei</taxon>
        <taxon>Acanthomorphata</taxon>
        <taxon>Ovalentaria</taxon>
        <taxon>Atherinomorphae</taxon>
        <taxon>Cyprinodontiformes</taxon>
        <taxon>Poeciliidae</taxon>
        <taxon>Poeciliinae</taxon>
        <taxon>Gambusia</taxon>
    </lineage>
</organism>
<keyword evidence="2 9" id="KW-0812">Transmembrane</keyword>
<reference evidence="12 13" key="1">
    <citation type="journal article" date="2018" name="G3 (Bethesda)">
        <title>A High-Quality Reference Genome for the Invasive Mosquitofish Gambusia affinis Using a Chicago Library.</title>
        <authorList>
            <person name="Hoffberg S.L."/>
            <person name="Troendle N.J."/>
            <person name="Glenn T.C."/>
            <person name="Mahmud O."/>
            <person name="Louha S."/>
            <person name="Chalopin D."/>
            <person name="Bennetzen J.L."/>
            <person name="Mauricio R."/>
        </authorList>
    </citation>
    <scope>NUCLEOTIDE SEQUENCE [LARGE SCALE GENOMIC DNA]</scope>
    <source>
        <strain evidence="12">NE01/NJP1002.9</strain>
        <tissue evidence="12">Muscle</tissue>
    </source>
</reference>
<comment type="similarity">
    <text evidence="9">Belongs to the G-protein coupled receptor 1 family.</text>
</comment>
<evidence type="ECO:0000259" key="11">
    <source>
        <dbReference type="PROSITE" id="PS50262"/>
    </source>
</evidence>
<keyword evidence="4 9" id="KW-0297">G-protein coupled receptor</keyword>
<dbReference type="InterPro" id="IPR017452">
    <property type="entry name" value="GPCR_Rhodpsn_7TM"/>
</dbReference>
<evidence type="ECO:0000256" key="6">
    <source>
        <dbReference type="ARBA" id="ARBA00023170"/>
    </source>
</evidence>
<name>A0A315VRG2_GAMAF</name>
<dbReference type="GO" id="GO:0007200">
    <property type="term" value="P:phospholipase C-activating G protein-coupled receptor signaling pathway"/>
    <property type="evidence" value="ECO:0007669"/>
    <property type="project" value="TreeGrafter"/>
</dbReference>
<evidence type="ECO:0000313" key="13">
    <source>
        <dbReference type="Proteomes" id="UP000250572"/>
    </source>
</evidence>
<keyword evidence="5 10" id="KW-0472">Membrane</keyword>
<comment type="caution">
    <text evidence="12">The sequence shown here is derived from an EMBL/GenBank/DDBJ whole genome shotgun (WGS) entry which is preliminary data.</text>
</comment>
<dbReference type="GO" id="GO:0004930">
    <property type="term" value="F:G protein-coupled receptor activity"/>
    <property type="evidence" value="ECO:0007669"/>
    <property type="project" value="UniProtKB-KW"/>
</dbReference>
<evidence type="ECO:0000256" key="7">
    <source>
        <dbReference type="ARBA" id="ARBA00023180"/>
    </source>
</evidence>
<gene>
    <name evidence="12" type="ORF">CCH79_00001302</name>
</gene>
<feature type="transmembrane region" description="Helical" evidence="10">
    <location>
        <begin position="195"/>
        <end position="216"/>
    </location>
</feature>
<dbReference type="GO" id="GO:0035025">
    <property type="term" value="P:positive regulation of Rho protein signal transduction"/>
    <property type="evidence" value="ECO:0007669"/>
    <property type="project" value="TreeGrafter"/>
</dbReference>
<feature type="transmembrane region" description="Helical" evidence="10">
    <location>
        <begin position="71"/>
        <end position="92"/>
    </location>
</feature>
<evidence type="ECO:0000256" key="10">
    <source>
        <dbReference type="SAM" id="Phobius"/>
    </source>
</evidence>
<keyword evidence="6 9" id="KW-0675">Receptor</keyword>